<dbReference type="InterPro" id="IPR012910">
    <property type="entry name" value="Plug_dom"/>
</dbReference>
<dbReference type="Pfam" id="PF00593">
    <property type="entry name" value="TonB_dep_Rec_b-barrel"/>
    <property type="match status" value="1"/>
</dbReference>
<sequence length="685" mass="77386">MRTHLPFLMPLVILSPMTYAAGSLDDLDLESLMAMDIQVTSAMKRSQSAFDTATSIYVLSKERITHSGATSIPEALKMVPGLVVRQLDNNQWAISARGVASRFSSKMLVMIDGQSLYTPQFSAVYWETLNVPLYDIERIEVIRGQGGQLWSSNANNGVINIITKNSLDTRGLYADAASGSQVNIDANIRYGNDISDIGSYRVYGHVKDGDASEKGLVLEPNDVTQQYSFGGRMDFSTSDHWSGFVQGDITESKLGQNYRGVIDDTNRNITFTDKLERTDSRVMARLENRMSDSANQMLQVSWLNQSGSQTYLQEEFESFDVDYQMNFIYQALQLDWGLNYRYSTISFEDSLFLHSDKEFDNLQQYGGFIQAQFALIPEELDLVLGTRAEHNDLTDWEYQPLARLLWKPQDNQVLWSAVSQSVRIPSLIEFNDNYAINGQKVSEVLPFSTGIEAIDEYHIKTYLNGNDDVEAETSLSYELGYRLSQQSWNLDVSLYHTETEDVAVIDINPNVEQFYPALALFQSGQLQQALQALTQTTIQFDIVSTADLTTQGGDIVLSWVPADMFNAELGYSYNTFEYDLPENTFPAIGRDSTTRQIFAKADVHLFDSHNIFATVRVENSDAYLTENYTLLDLTWNWAVSQHWGVSVTGKNLFAGSHLEYANRQETYTIPNYIDESVLFKVTANF</sequence>
<evidence type="ECO:0000256" key="1">
    <source>
        <dbReference type="ARBA" id="ARBA00004571"/>
    </source>
</evidence>
<evidence type="ECO:0000256" key="10">
    <source>
        <dbReference type="SAM" id="SignalP"/>
    </source>
</evidence>
<feature type="chain" id="PRO_5045232866" evidence="10">
    <location>
        <begin position="21"/>
        <end position="685"/>
    </location>
</feature>
<feature type="domain" description="TonB-dependent receptor-like beta-barrel" evidence="11">
    <location>
        <begin position="162"/>
        <end position="652"/>
    </location>
</feature>
<evidence type="ECO:0000256" key="7">
    <source>
        <dbReference type="ARBA" id="ARBA00023237"/>
    </source>
</evidence>
<evidence type="ECO:0000313" key="14">
    <source>
        <dbReference type="Proteomes" id="UP000191820"/>
    </source>
</evidence>
<name>A0ABN4YD86_9GAMM</name>
<accession>A0ABN4YD86</accession>
<evidence type="ECO:0000259" key="11">
    <source>
        <dbReference type="Pfam" id="PF00593"/>
    </source>
</evidence>
<keyword evidence="6 8" id="KW-0472">Membrane</keyword>
<dbReference type="PROSITE" id="PS52016">
    <property type="entry name" value="TONB_DEPENDENT_REC_3"/>
    <property type="match status" value="1"/>
</dbReference>
<keyword evidence="3 8" id="KW-1134">Transmembrane beta strand</keyword>
<evidence type="ECO:0000259" key="12">
    <source>
        <dbReference type="Pfam" id="PF07715"/>
    </source>
</evidence>
<keyword evidence="7 8" id="KW-0998">Cell outer membrane</keyword>
<comment type="similarity">
    <text evidence="8 9">Belongs to the TonB-dependent receptor family.</text>
</comment>
<keyword evidence="5 9" id="KW-0798">TonB box</keyword>
<keyword evidence="4 8" id="KW-0812">Transmembrane</keyword>
<evidence type="ECO:0000256" key="6">
    <source>
        <dbReference type="ARBA" id="ARBA00023136"/>
    </source>
</evidence>
<feature type="signal peptide" evidence="10">
    <location>
        <begin position="1"/>
        <end position="20"/>
    </location>
</feature>
<evidence type="ECO:0000256" key="2">
    <source>
        <dbReference type="ARBA" id="ARBA00022448"/>
    </source>
</evidence>
<dbReference type="Gene3D" id="2.40.170.20">
    <property type="entry name" value="TonB-dependent receptor, beta-barrel domain"/>
    <property type="match status" value="1"/>
</dbReference>
<keyword evidence="14" id="KW-1185">Reference proteome</keyword>
<keyword evidence="2 8" id="KW-0813">Transport</keyword>
<protein>
    <submittedName>
        <fullName evidence="13">Ligand-gated channel protein</fullName>
    </submittedName>
</protein>
<dbReference type="InterPro" id="IPR036942">
    <property type="entry name" value="Beta-barrel_TonB_sf"/>
</dbReference>
<evidence type="ECO:0000256" key="8">
    <source>
        <dbReference type="PROSITE-ProRule" id="PRU01360"/>
    </source>
</evidence>
<dbReference type="Gene3D" id="2.170.130.10">
    <property type="entry name" value="TonB-dependent receptor, plug domain"/>
    <property type="match status" value="1"/>
</dbReference>
<dbReference type="SUPFAM" id="SSF56935">
    <property type="entry name" value="Porins"/>
    <property type="match status" value="1"/>
</dbReference>
<dbReference type="Proteomes" id="UP000191820">
    <property type="component" value="Chromosome"/>
</dbReference>
<dbReference type="PANTHER" id="PTHR30069:SF27">
    <property type="entry name" value="BLL4766 PROTEIN"/>
    <property type="match status" value="1"/>
</dbReference>
<evidence type="ECO:0000256" key="3">
    <source>
        <dbReference type="ARBA" id="ARBA00022452"/>
    </source>
</evidence>
<dbReference type="Pfam" id="PF07715">
    <property type="entry name" value="Plug"/>
    <property type="match status" value="1"/>
</dbReference>
<dbReference type="InterPro" id="IPR037066">
    <property type="entry name" value="Plug_dom_sf"/>
</dbReference>
<dbReference type="PANTHER" id="PTHR30069">
    <property type="entry name" value="TONB-DEPENDENT OUTER MEMBRANE RECEPTOR"/>
    <property type="match status" value="1"/>
</dbReference>
<keyword evidence="10" id="KW-0732">Signal</keyword>
<evidence type="ECO:0000313" key="13">
    <source>
        <dbReference type="EMBL" id="ARD21277.1"/>
    </source>
</evidence>
<dbReference type="InterPro" id="IPR039426">
    <property type="entry name" value="TonB-dep_rcpt-like"/>
</dbReference>
<feature type="domain" description="TonB-dependent receptor plug" evidence="12">
    <location>
        <begin position="50"/>
        <end position="158"/>
    </location>
</feature>
<dbReference type="EMBL" id="CP020472">
    <property type="protein sequence ID" value="ARD21277.1"/>
    <property type="molecule type" value="Genomic_DNA"/>
</dbReference>
<proteinExistence type="inferred from homology"/>
<comment type="subcellular location">
    <subcellularLocation>
        <location evidence="1 8">Cell outer membrane</location>
        <topology evidence="1 8">Multi-pass membrane protein</topology>
    </subcellularLocation>
</comment>
<evidence type="ECO:0000256" key="5">
    <source>
        <dbReference type="ARBA" id="ARBA00023077"/>
    </source>
</evidence>
<reference evidence="13 14" key="1">
    <citation type="submission" date="2017-03" db="EMBL/GenBank/DDBJ databases">
        <title>Genome sequencing of Shewanella japonica KCTC 22435.</title>
        <authorList>
            <person name="Kim K.M."/>
        </authorList>
    </citation>
    <scope>NUCLEOTIDE SEQUENCE [LARGE SCALE GENOMIC DNA]</scope>
    <source>
        <strain evidence="13 14">KCTC 22435</strain>
    </source>
</reference>
<organism evidence="13 14">
    <name type="scientific">Shewanella japonica</name>
    <dbReference type="NCBI Taxonomy" id="93973"/>
    <lineage>
        <taxon>Bacteria</taxon>
        <taxon>Pseudomonadati</taxon>
        <taxon>Pseudomonadota</taxon>
        <taxon>Gammaproteobacteria</taxon>
        <taxon>Alteromonadales</taxon>
        <taxon>Shewanellaceae</taxon>
        <taxon>Shewanella</taxon>
    </lineage>
</organism>
<dbReference type="InterPro" id="IPR000531">
    <property type="entry name" value="Beta-barrel_TonB"/>
</dbReference>
<gene>
    <name evidence="13" type="ORF">SJ2017_0946</name>
</gene>
<evidence type="ECO:0000256" key="9">
    <source>
        <dbReference type="RuleBase" id="RU003357"/>
    </source>
</evidence>
<evidence type="ECO:0000256" key="4">
    <source>
        <dbReference type="ARBA" id="ARBA00022692"/>
    </source>
</evidence>